<dbReference type="EMBL" id="NWSH01000267">
    <property type="protein sequence ID" value="PCG77876.1"/>
    <property type="molecule type" value="Genomic_DNA"/>
</dbReference>
<proteinExistence type="predicted"/>
<evidence type="ECO:0008006" key="2">
    <source>
        <dbReference type="Google" id="ProtNLM"/>
    </source>
</evidence>
<sequence>MSCGIDNFPSTHVYEGTSRIEYYPWLGILYYHDGVTKFTTAVVLVTRQIVLGAASEIDKMPQDDFRARVRVVVGYNCSGPSIGIRDYSYHPDYSRESFSTLAMIQLETDAVDIGFGMYGPGCQSPARFLDYGMYHDWVQRSVQRIGKPAITTLGDNHVVLRRSLSNVQRYGPCDREETKRELYTDFTEVPRVAGVVRYNVTIITDVEYSCVVFKATYAKVTNRVPKIRLRRWCVEDPGVCCGGFQFAEILFFVEITFTEQIWFKVMAYGREAIIIDAKKAIEYLNDHAARPEIFKYEHVKNMTKAMRRSSKWPWFG</sequence>
<organism evidence="1">
    <name type="scientific">Heliothis virescens</name>
    <name type="common">Tobacco budworm moth</name>
    <dbReference type="NCBI Taxonomy" id="7102"/>
    <lineage>
        <taxon>Eukaryota</taxon>
        <taxon>Metazoa</taxon>
        <taxon>Ecdysozoa</taxon>
        <taxon>Arthropoda</taxon>
        <taxon>Hexapoda</taxon>
        <taxon>Insecta</taxon>
        <taxon>Pterygota</taxon>
        <taxon>Neoptera</taxon>
        <taxon>Endopterygota</taxon>
        <taxon>Lepidoptera</taxon>
        <taxon>Glossata</taxon>
        <taxon>Ditrysia</taxon>
        <taxon>Noctuoidea</taxon>
        <taxon>Noctuidae</taxon>
        <taxon>Heliothinae</taxon>
        <taxon>Heliothis</taxon>
    </lineage>
</organism>
<comment type="caution">
    <text evidence="1">The sequence shown here is derived from an EMBL/GenBank/DDBJ whole genome shotgun (WGS) entry which is preliminary data.</text>
</comment>
<protein>
    <recommendedName>
        <fullName evidence="2">Peptidase S1 domain-containing protein</fullName>
    </recommendedName>
</protein>
<name>A0A2A4K1H5_HELVI</name>
<evidence type="ECO:0000313" key="1">
    <source>
        <dbReference type="EMBL" id="PCG77876.1"/>
    </source>
</evidence>
<accession>A0A2A4K1H5</accession>
<dbReference type="SUPFAM" id="SSF50494">
    <property type="entry name" value="Trypsin-like serine proteases"/>
    <property type="match status" value="1"/>
</dbReference>
<gene>
    <name evidence="1" type="ORF">B5V51_6021</name>
</gene>
<dbReference type="AlphaFoldDB" id="A0A2A4K1H5"/>
<reference evidence="1" key="1">
    <citation type="submission" date="2017-09" db="EMBL/GenBank/DDBJ databases">
        <title>Contemporary evolution of a Lepidopteran species, Heliothis virescens, in response to modern agricultural practices.</title>
        <authorList>
            <person name="Fritz M.L."/>
            <person name="Deyonke A.M."/>
            <person name="Papanicolaou A."/>
            <person name="Micinski S."/>
            <person name="Westbrook J."/>
            <person name="Gould F."/>
        </authorList>
    </citation>
    <scope>NUCLEOTIDE SEQUENCE [LARGE SCALE GENOMIC DNA]</scope>
    <source>
        <strain evidence="1">HvINT-</strain>
        <tissue evidence="1">Whole body</tissue>
    </source>
</reference>
<dbReference type="InterPro" id="IPR009003">
    <property type="entry name" value="Peptidase_S1_PA"/>
</dbReference>